<gene>
    <name evidence="1" type="ORF">BofuT4_P133280.1</name>
</gene>
<evidence type="ECO:0000313" key="1">
    <source>
        <dbReference type="EMBL" id="CCD53774.1"/>
    </source>
</evidence>
<organism evidence="1 2">
    <name type="scientific">Botryotinia fuckeliana (strain T4)</name>
    <name type="common">Noble rot fungus</name>
    <name type="synonym">Botrytis cinerea</name>
    <dbReference type="NCBI Taxonomy" id="999810"/>
    <lineage>
        <taxon>Eukaryota</taxon>
        <taxon>Fungi</taxon>
        <taxon>Dikarya</taxon>
        <taxon>Ascomycota</taxon>
        <taxon>Pezizomycotina</taxon>
        <taxon>Leotiomycetes</taxon>
        <taxon>Helotiales</taxon>
        <taxon>Sclerotiniaceae</taxon>
        <taxon>Botrytis</taxon>
    </lineage>
</organism>
<name>G2YQ76_BOTF4</name>
<sequence>MSLEGVTRIIRLERGWWGIDHSLVYARHEAKVIPGMHAGGHRIGTSQPSVD</sequence>
<proteinExistence type="predicted"/>
<dbReference type="HOGENOM" id="CLU_3106124_0_0_1"/>
<dbReference type="AlphaFoldDB" id="G2YQ76"/>
<dbReference type="InParanoid" id="G2YQ76"/>
<dbReference type="EMBL" id="FQ790348">
    <property type="protein sequence ID" value="CCD53774.1"/>
    <property type="molecule type" value="Genomic_DNA"/>
</dbReference>
<dbReference type="Proteomes" id="UP000008177">
    <property type="component" value="Unplaced contigs"/>
</dbReference>
<accession>G2YQ76</accession>
<evidence type="ECO:0000313" key="2">
    <source>
        <dbReference type="Proteomes" id="UP000008177"/>
    </source>
</evidence>
<protein>
    <submittedName>
        <fullName evidence="1">Uncharacterized protein</fullName>
    </submittedName>
</protein>
<reference evidence="2" key="1">
    <citation type="journal article" date="2011" name="PLoS Genet.">
        <title>Genomic analysis of the necrotrophic fungal pathogens Sclerotinia sclerotiorum and Botrytis cinerea.</title>
        <authorList>
            <person name="Amselem J."/>
            <person name="Cuomo C.A."/>
            <person name="van Kan J.A."/>
            <person name="Viaud M."/>
            <person name="Benito E.P."/>
            <person name="Couloux A."/>
            <person name="Coutinho P.M."/>
            <person name="de Vries R.P."/>
            <person name="Dyer P.S."/>
            <person name="Fillinger S."/>
            <person name="Fournier E."/>
            <person name="Gout L."/>
            <person name="Hahn M."/>
            <person name="Kohn L."/>
            <person name="Lapalu N."/>
            <person name="Plummer K.M."/>
            <person name="Pradier J.M."/>
            <person name="Quevillon E."/>
            <person name="Sharon A."/>
            <person name="Simon A."/>
            <person name="ten Have A."/>
            <person name="Tudzynski B."/>
            <person name="Tudzynski P."/>
            <person name="Wincker P."/>
            <person name="Andrew M."/>
            <person name="Anthouard V."/>
            <person name="Beever R.E."/>
            <person name="Beffa R."/>
            <person name="Benoit I."/>
            <person name="Bouzid O."/>
            <person name="Brault B."/>
            <person name="Chen Z."/>
            <person name="Choquer M."/>
            <person name="Collemare J."/>
            <person name="Cotton P."/>
            <person name="Danchin E.G."/>
            <person name="Da Silva C."/>
            <person name="Gautier A."/>
            <person name="Giraud C."/>
            <person name="Giraud T."/>
            <person name="Gonzalez C."/>
            <person name="Grossetete S."/>
            <person name="Guldener U."/>
            <person name="Henrissat B."/>
            <person name="Howlett B.J."/>
            <person name="Kodira C."/>
            <person name="Kretschmer M."/>
            <person name="Lappartient A."/>
            <person name="Leroch M."/>
            <person name="Levis C."/>
            <person name="Mauceli E."/>
            <person name="Neuveglise C."/>
            <person name="Oeser B."/>
            <person name="Pearson M."/>
            <person name="Poulain J."/>
            <person name="Poussereau N."/>
            <person name="Quesneville H."/>
            <person name="Rascle C."/>
            <person name="Schumacher J."/>
            <person name="Segurens B."/>
            <person name="Sexton A."/>
            <person name="Silva E."/>
            <person name="Sirven C."/>
            <person name="Soanes D.M."/>
            <person name="Talbot N.J."/>
            <person name="Templeton M."/>
            <person name="Yandava C."/>
            <person name="Yarden O."/>
            <person name="Zeng Q."/>
            <person name="Rollins J.A."/>
            <person name="Lebrun M.H."/>
            <person name="Dickman M."/>
        </authorList>
    </citation>
    <scope>NUCLEOTIDE SEQUENCE [LARGE SCALE GENOMIC DNA]</scope>
    <source>
        <strain evidence="2">T4</strain>
    </source>
</reference>